<protein>
    <submittedName>
        <fullName evidence="2">Uncharacterized protein</fullName>
    </submittedName>
</protein>
<proteinExistence type="predicted"/>
<accession>A0A511TFX4</accession>
<reference evidence="2 3" key="1">
    <citation type="submission" date="2019-07" db="EMBL/GenBank/DDBJ databases">
        <title>Whole genome shotgun sequence of Myxococcus fulvus NBRC 100333.</title>
        <authorList>
            <person name="Hosoyama A."/>
            <person name="Uohara A."/>
            <person name="Ohji S."/>
            <person name="Ichikawa N."/>
        </authorList>
    </citation>
    <scope>NUCLEOTIDE SEQUENCE [LARGE SCALE GENOMIC DNA]</scope>
    <source>
        <strain evidence="2 3">NBRC 100333</strain>
    </source>
</reference>
<feature type="region of interest" description="Disordered" evidence="1">
    <location>
        <begin position="55"/>
        <end position="84"/>
    </location>
</feature>
<evidence type="ECO:0000256" key="1">
    <source>
        <dbReference type="SAM" id="MobiDB-lite"/>
    </source>
</evidence>
<name>A0A511TFX4_MYXFU</name>
<comment type="caution">
    <text evidence="2">The sequence shown here is derived from an EMBL/GenBank/DDBJ whole genome shotgun (WGS) entry which is preliminary data.</text>
</comment>
<dbReference type="AlphaFoldDB" id="A0A511TFX4"/>
<sequence length="84" mass="9020">MASRRANRRTRPHILEAAPPLLAHGISTPAQATSTLPAFNDRRATALRAASHAMRSARTDGKYQSARGSTLTPSFSQRFSASEG</sequence>
<evidence type="ECO:0000313" key="2">
    <source>
        <dbReference type="EMBL" id="GEN13077.1"/>
    </source>
</evidence>
<organism evidence="2 3">
    <name type="scientific">Myxococcus fulvus</name>
    <dbReference type="NCBI Taxonomy" id="33"/>
    <lineage>
        <taxon>Bacteria</taxon>
        <taxon>Pseudomonadati</taxon>
        <taxon>Myxococcota</taxon>
        <taxon>Myxococcia</taxon>
        <taxon>Myxococcales</taxon>
        <taxon>Cystobacterineae</taxon>
        <taxon>Myxococcaceae</taxon>
        <taxon>Myxococcus</taxon>
    </lineage>
</organism>
<gene>
    <name evidence="2" type="ORF">MFU01_81140</name>
</gene>
<feature type="compositionally biased region" description="Polar residues" evidence="1">
    <location>
        <begin position="66"/>
        <end position="84"/>
    </location>
</feature>
<dbReference type="EMBL" id="BJXR01000074">
    <property type="protein sequence ID" value="GEN13077.1"/>
    <property type="molecule type" value="Genomic_DNA"/>
</dbReference>
<evidence type="ECO:0000313" key="3">
    <source>
        <dbReference type="Proteomes" id="UP000321514"/>
    </source>
</evidence>
<dbReference type="Proteomes" id="UP000321514">
    <property type="component" value="Unassembled WGS sequence"/>
</dbReference>